<dbReference type="PANTHER" id="PTHR34977">
    <property type="entry name" value="UPF0337 PROTEIN YJBJ"/>
    <property type="match status" value="1"/>
</dbReference>
<dbReference type="Proteomes" id="UP000581408">
    <property type="component" value="Unassembled WGS sequence"/>
</dbReference>
<sequence length="76" mass="8080">MMALEGKGDQLKGDAKEAFGNLTDNDSLKNEGKADQLLGGVKEKLSEAGDAIKDKANEVAAKVEDKADEAEDETNR</sequence>
<evidence type="ECO:0000313" key="6">
    <source>
        <dbReference type="Proteomes" id="UP000577408"/>
    </source>
</evidence>
<dbReference type="PANTHER" id="PTHR34977:SF1">
    <property type="entry name" value="UPF0337 PROTEIN YJBJ"/>
    <property type="match status" value="1"/>
</dbReference>
<comment type="caution">
    <text evidence="5">The sequence shown here is derived from an EMBL/GenBank/DDBJ whole genome shotgun (WGS) entry which is preliminary data.</text>
</comment>
<dbReference type="EMBL" id="JABFED010000001">
    <property type="protein sequence ID" value="MBA1836425.1"/>
    <property type="molecule type" value="Genomic_DNA"/>
</dbReference>
<proteinExistence type="inferred from homology"/>
<dbReference type="Pfam" id="PF05532">
    <property type="entry name" value="CsbD"/>
    <property type="match status" value="1"/>
</dbReference>
<protein>
    <submittedName>
        <fullName evidence="5">CsbD family protein</fullName>
    </submittedName>
</protein>
<evidence type="ECO:0000313" key="7">
    <source>
        <dbReference type="Proteomes" id="UP000581408"/>
    </source>
</evidence>
<dbReference type="Gene3D" id="1.10.1470.10">
    <property type="entry name" value="YjbJ"/>
    <property type="match status" value="1"/>
</dbReference>
<evidence type="ECO:0000256" key="1">
    <source>
        <dbReference type="ARBA" id="ARBA00009129"/>
    </source>
</evidence>
<dbReference type="InterPro" id="IPR050423">
    <property type="entry name" value="UPF0337_stress_rsp"/>
</dbReference>
<feature type="region of interest" description="Disordered" evidence="2">
    <location>
        <begin position="1"/>
        <end position="38"/>
    </location>
</feature>
<dbReference type="Proteomes" id="UP000577408">
    <property type="component" value="Unassembled WGS sequence"/>
</dbReference>
<reference evidence="6 7" key="1">
    <citation type="submission" date="2020-05" db="EMBL/GenBank/DDBJ databases">
        <title>Descriptions of Corynebacterium xxxx sp. nov., Corynebacterium yyyy sp. nov. and Corynebacterium zzzz sp. nov.</title>
        <authorList>
            <person name="Zhang G."/>
        </authorList>
    </citation>
    <scope>NUCLEOTIDE SEQUENCE [LARGE SCALE GENOMIC DNA]</scope>
    <source>
        <strain evidence="6">zg-913</strain>
        <strain evidence="5">Zg-913</strain>
        <strain evidence="4">Zg-915</strain>
        <strain evidence="7">zg-915</strain>
    </source>
</reference>
<dbReference type="EMBL" id="JABFEE010000001">
    <property type="protein sequence ID" value="MBA1834185.1"/>
    <property type="molecule type" value="Genomic_DNA"/>
</dbReference>
<evidence type="ECO:0000256" key="2">
    <source>
        <dbReference type="SAM" id="MobiDB-lite"/>
    </source>
</evidence>
<name>A0A7V8USD0_9CORY</name>
<accession>A0A838CGT8</accession>
<feature type="compositionally biased region" description="Basic and acidic residues" evidence="2">
    <location>
        <begin position="1"/>
        <end position="17"/>
    </location>
</feature>
<organism evidence="5 6">
    <name type="scientific">Corynebacterium wankanglinii</name>
    <dbReference type="NCBI Taxonomy" id="2735136"/>
    <lineage>
        <taxon>Bacteria</taxon>
        <taxon>Bacillati</taxon>
        <taxon>Actinomycetota</taxon>
        <taxon>Actinomycetes</taxon>
        <taxon>Mycobacteriales</taxon>
        <taxon>Corynebacteriaceae</taxon>
        <taxon>Corynebacterium</taxon>
    </lineage>
</organism>
<evidence type="ECO:0000313" key="5">
    <source>
        <dbReference type="EMBL" id="MBA1836425.1"/>
    </source>
</evidence>
<evidence type="ECO:0000313" key="4">
    <source>
        <dbReference type="EMBL" id="MBA1834185.1"/>
    </source>
</evidence>
<dbReference type="InterPro" id="IPR008462">
    <property type="entry name" value="CsbD"/>
</dbReference>
<dbReference type="AlphaFoldDB" id="A0A7V8USD0"/>
<dbReference type="SUPFAM" id="SSF69047">
    <property type="entry name" value="Hypothetical protein YjbJ"/>
    <property type="match status" value="1"/>
</dbReference>
<feature type="domain" description="CsbD-like" evidence="3">
    <location>
        <begin position="4"/>
        <end position="54"/>
    </location>
</feature>
<gene>
    <name evidence="5" type="ORF">HMA55_00575</name>
    <name evidence="4" type="ORF">HMC16_00300</name>
</gene>
<dbReference type="InterPro" id="IPR036629">
    <property type="entry name" value="YjbJ_sf"/>
</dbReference>
<evidence type="ECO:0000259" key="3">
    <source>
        <dbReference type="Pfam" id="PF05532"/>
    </source>
</evidence>
<comment type="similarity">
    <text evidence="1">Belongs to the UPF0337 (CsbD) family.</text>
</comment>
<keyword evidence="6" id="KW-1185">Reference proteome</keyword>
<accession>A0A7V8USD0</accession>